<keyword evidence="3" id="KW-1185">Reference proteome</keyword>
<evidence type="ECO:0000313" key="2">
    <source>
        <dbReference type="EMBL" id="MBA2176412.1"/>
    </source>
</evidence>
<feature type="region of interest" description="Disordered" evidence="1">
    <location>
        <begin position="1"/>
        <end position="31"/>
    </location>
</feature>
<proteinExistence type="predicted"/>
<dbReference type="EMBL" id="JACEFG010000003">
    <property type="protein sequence ID" value="MBA2176412.1"/>
    <property type="molecule type" value="Genomic_DNA"/>
</dbReference>
<name>A0A838CW98_9BACI</name>
<gene>
    <name evidence="2" type="ORF">H0266_16055</name>
</gene>
<reference evidence="2 3" key="1">
    <citation type="journal article" date="2004" name="Extremophiles">
        <title>Halobacillus locisalis sp. nov., a halophilic bacterium isolated from a marine solar saltern of the Yellow Sea in Korea.</title>
        <authorList>
            <person name="Yoon J.H."/>
            <person name="Kang K.H."/>
            <person name="Oh T.K."/>
            <person name="Park Y.H."/>
        </authorList>
    </citation>
    <scope>NUCLEOTIDE SEQUENCE [LARGE SCALE GENOMIC DNA]</scope>
    <source>
        <strain evidence="2 3">KCTC 3788</strain>
    </source>
</reference>
<evidence type="ECO:0000256" key="1">
    <source>
        <dbReference type="SAM" id="MobiDB-lite"/>
    </source>
</evidence>
<comment type="caution">
    <text evidence="2">The sequence shown here is derived from an EMBL/GenBank/DDBJ whole genome shotgun (WGS) entry which is preliminary data.</text>
</comment>
<accession>A0A838CW98</accession>
<protein>
    <submittedName>
        <fullName evidence="2">Uncharacterized protein</fullName>
    </submittedName>
</protein>
<dbReference type="RefSeq" id="WP_181473433.1">
    <property type="nucleotide sequence ID" value="NZ_JACEFG010000003.1"/>
</dbReference>
<dbReference type="Proteomes" id="UP000571017">
    <property type="component" value="Unassembled WGS sequence"/>
</dbReference>
<sequence length="97" mass="10844">MEKSLKKRKDTVKGISERAKNKRAARREAGMDVPAESVFSDRLETLRFNRSLANREGGYTVADGMPEAIKALQSGSLLLHDVQEILMISDGLFHNEL</sequence>
<dbReference type="AlphaFoldDB" id="A0A838CW98"/>
<evidence type="ECO:0000313" key="3">
    <source>
        <dbReference type="Proteomes" id="UP000571017"/>
    </source>
</evidence>
<feature type="compositionally biased region" description="Basic residues" evidence="1">
    <location>
        <begin position="1"/>
        <end position="10"/>
    </location>
</feature>
<organism evidence="2 3">
    <name type="scientific">Halobacillus locisalis</name>
    <dbReference type="NCBI Taxonomy" id="220753"/>
    <lineage>
        <taxon>Bacteria</taxon>
        <taxon>Bacillati</taxon>
        <taxon>Bacillota</taxon>
        <taxon>Bacilli</taxon>
        <taxon>Bacillales</taxon>
        <taxon>Bacillaceae</taxon>
        <taxon>Halobacillus</taxon>
    </lineage>
</organism>